<feature type="binding site" evidence="7">
    <location>
        <position position="312"/>
    </location>
    <ligand>
        <name>ATP</name>
        <dbReference type="ChEBI" id="CHEBI:30616"/>
    </ligand>
</feature>
<feature type="binding site" evidence="7">
    <location>
        <position position="12"/>
    </location>
    <ligand>
        <name>ADP</name>
        <dbReference type="ChEBI" id="CHEBI:456216"/>
    </ligand>
</feature>
<evidence type="ECO:0000256" key="7">
    <source>
        <dbReference type="HAMAP-Rule" id="MF_00186"/>
    </source>
</evidence>
<feature type="binding site" evidence="7">
    <location>
        <position position="82"/>
    </location>
    <ligand>
        <name>glycerol</name>
        <dbReference type="ChEBI" id="CHEBI:17754"/>
    </ligand>
</feature>
<evidence type="ECO:0000259" key="10">
    <source>
        <dbReference type="Pfam" id="PF02782"/>
    </source>
</evidence>
<evidence type="ECO:0000259" key="9">
    <source>
        <dbReference type="Pfam" id="PF00370"/>
    </source>
</evidence>
<comment type="catalytic activity">
    <reaction evidence="7">
        <text>glycerol + ATP = sn-glycerol 3-phosphate + ADP + H(+)</text>
        <dbReference type="Rhea" id="RHEA:21644"/>
        <dbReference type="ChEBI" id="CHEBI:15378"/>
        <dbReference type="ChEBI" id="CHEBI:17754"/>
        <dbReference type="ChEBI" id="CHEBI:30616"/>
        <dbReference type="ChEBI" id="CHEBI:57597"/>
        <dbReference type="ChEBI" id="CHEBI:456216"/>
        <dbReference type="EC" id="2.7.1.30"/>
    </reaction>
</comment>
<dbReference type="EMBL" id="CP068047">
    <property type="protein sequence ID" value="QQR36189.1"/>
    <property type="molecule type" value="Genomic_DNA"/>
</dbReference>
<protein>
    <recommendedName>
        <fullName evidence="7">Glycerol kinase</fullName>
        <ecNumber evidence="7">2.7.1.30</ecNumber>
    </recommendedName>
    <alternativeName>
        <fullName evidence="7">ATP:glycerol 3-phosphotransferase</fullName>
    </alternativeName>
    <alternativeName>
        <fullName evidence="7">Glycerokinase</fullName>
        <shortName evidence="7">GK</shortName>
    </alternativeName>
</protein>
<dbReference type="PIRSF" id="PIRSF000538">
    <property type="entry name" value="GlpK"/>
    <property type="match status" value="1"/>
</dbReference>
<keyword evidence="12" id="KW-1185">Reference proteome</keyword>
<dbReference type="PANTHER" id="PTHR10196">
    <property type="entry name" value="SUGAR KINASE"/>
    <property type="match status" value="1"/>
</dbReference>
<dbReference type="InterPro" id="IPR018485">
    <property type="entry name" value="FGGY_C"/>
</dbReference>
<feature type="binding site" evidence="7">
    <location>
        <position position="83"/>
    </location>
    <ligand>
        <name>glycerol</name>
        <dbReference type="ChEBI" id="CHEBI:17754"/>
    </ligand>
</feature>
<feature type="binding site" evidence="7">
    <location>
        <position position="134"/>
    </location>
    <ligand>
        <name>glycerol</name>
        <dbReference type="ChEBI" id="CHEBI:17754"/>
    </ligand>
</feature>
<organism evidence="11 12">
    <name type="scientific">Devosia oryziradicis</name>
    <dbReference type="NCBI Taxonomy" id="2801335"/>
    <lineage>
        <taxon>Bacteria</taxon>
        <taxon>Pseudomonadati</taxon>
        <taxon>Pseudomonadota</taxon>
        <taxon>Alphaproteobacteria</taxon>
        <taxon>Hyphomicrobiales</taxon>
        <taxon>Devosiaceae</taxon>
        <taxon>Devosia</taxon>
    </lineage>
</organism>
<dbReference type="InterPro" id="IPR018483">
    <property type="entry name" value="Carb_kinase_FGGY_CS"/>
</dbReference>
<feature type="binding site" evidence="7">
    <location>
        <position position="308"/>
    </location>
    <ligand>
        <name>ADP</name>
        <dbReference type="ChEBI" id="CHEBI:456216"/>
    </ligand>
</feature>
<proteinExistence type="inferred from homology"/>
<feature type="binding site" evidence="7">
    <location>
        <position position="134"/>
    </location>
    <ligand>
        <name>sn-glycerol 3-phosphate</name>
        <dbReference type="ChEBI" id="CHEBI:57597"/>
    </ligand>
</feature>
<gene>
    <name evidence="7 11" type="primary">glpK</name>
    <name evidence="11" type="ORF">JI749_00665</name>
</gene>
<dbReference type="Proteomes" id="UP000595460">
    <property type="component" value="Chromosome"/>
</dbReference>
<sequence length="499" mass="54834">MGPYILVIDQGTTTSRAIIFDADQTIVGMGRMDFTQHHPANGWVEHIPEEIWATCLWACKTALRKAGITAADLAAIGISNQRETTIVWDRQTGKAIYNAIVWQDRRTAATCAKLRAAGHERLVRKRSGLMLDSYFSATKVKWILDNVKGARKRAKRGELAFGTIDSFLIWRLTGGKVHATDASNASRTSLYNLKTGAWDPQLLALFEIPAAILPEVKDSADDYGTMDPAVLGAAVPIHGVVGDQQAALIGQACFTPGMVKSTYGTSCFALLNTGADLVHSRNHLLTTVAYRLDGKTTYALEGAIFMVGGALQWLRDDIGILDQWKEAETLANAADPDQPVYMVPAFLGLGAPWWDSDARGAIYGLTRSTRRPELVRAALEAVGYQSSDLVEAMRKDWRSAHDIVLRVDGGMVASSWTMQFLADILDCRVDCSRTEETTALGAAWLAGWKAGVWPDAAGFAARRHEEREFRPRMSAATRRSKLRGWHEAIRRTLSAKVSR</sequence>
<evidence type="ECO:0000256" key="1">
    <source>
        <dbReference type="ARBA" id="ARBA00009156"/>
    </source>
</evidence>
<feature type="binding site" evidence="7">
    <location>
        <position position="265"/>
    </location>
    <ligand>
        <name>ADP</name>
        <dbReference type="ChEBI" id="CHEBI:456216"/>
    </ligand>
</feature>
<dbReference type="InterPro" id="IPR000577">
    <property type="entry name" value="Carb_kinase_FGGY"/>
</dbReference>
<dbReference type="CDD" id="cd07786">
    <property type="entry name" value="FGGY_EcGK_like"/>
    <property type="match status" value="1"/>
</dbReference>
<dbReference type="RefSeq" id="WP_201657281.1">
    <property type="nucleotide sequence ID" value="NZ_CP068047.1"/>
</dbReference>
<keyword evidence="5 7" id="KW-0319">Glycerol metabolism</keyword>
<feature type="domain" description="Carbohydrate kinase FGGY C-terminal" evidence="10">
    <location>
        <begin position="261"/>
        <end position="449"/>
    </location>
</feature>
<feature type="binding site" evidence="7">
    <location>
        <position position="410"/>
    </location>
    <ligand>
        <name>ATP</name>
        <dbReference type="ChEBI" id="CHEBI:30616"/>
    </ligand>
</feature>
<dbReference type="PANTHER" id="PTHR10196:SF78">
    <property type="entry name" value="GLYCEROL KINASE"/>
    <property type="match status" value="1"/>
</dbReference>
<name>A0ABX7BYV1_9HYPH</name>
<evidence type="ECO:0000256" key="6">
    <source>
        <dbReference type="ARBA" id="ARBA00022840"/>
    </source>
</evidence>
<keyword evidence="6 7" id="KW-0067">ATP-binding</keyword>
<feature type="binding site" evidence="7">
    <location>
        <position position="244"/>
    </location>
    <ligand>
        <name>glycerol</name>
        <dbReference type="ChEBI" id="CHEBI:17754"/>
    </ligand>
</feature>
<keyword evidence="3 7" id="KW-0547">Nucleotide-binding</keyword>
<feature type="binding site" evidence="7">
    <location>
        <position position="308"/>
    </location>
    <ligand>
        <name>ATP</name>
        <dbReference type="ChEBI" id="CHEBI:30616"/>
    </ligand>
</feature>
<keyword evidence="2 7" id="KW-0808">Transferase</keyword>
<accession>A0ABX7BYV1</accession>
<feature type="binding site" evidence="7">
    <location>
        <position position="82"/>
    </location>
    <ligand>
        <name>sn-glycerol 3-phosphate</name>
        <dbReference type="ChEBI" id="CHEBI:57597"/>
    </ligand>
</feature>
<dbReference type="NCBIfam" id="TIGR01311">
    <property type="entry name" value="glycerol_kin"/>
    <property type="match status" value="1"/>
</dbReference>
<dbReference type="PROSITE" id="PS00933">
    <property type="entry name" value="FGGY_KINASES_1"/>
    <property type="match status" value="1"/>
</dbReference>
<evidence type="ECO:0000256" key="8">
    <source>
        <dbReference type="RuleBase" id="RU003733"/>
    </source>
</evidence>
<feature type="binding site" evidence="7">
    <location>
        <position position="410"/>
    </location>
    <ligand>
        <name>ADP</name>
        <dbReference type="ChEBI" id="CHEBI:456216"/>
    </ligand>
</feature>
<comment type="similarity">
    <text evidence="1 7 8">Belongs to the FGGY kinase family.</text>
</comment>
<dbReference type="Pfam" id="PF00370">
    <property type="entry name" value="FGGY_N"/>
    <property type="match status" value="1"/>
</dbReference>
<comment type="pathway">
    <text evidence="7">Polyol metabolism; glycerol degradation via glycerol kinase pathway; sn-glycerol 3-phosphate from glycerol: step 1/1.</text>
</comment>
<comment type="function">
    <text evidence="7">Key enzyme in the regulation of glycerol uptake and metabolism. Catalyzes the phosphorylation of glycerol to yield sn-glycerol 3-phosphate.</text>
</comment>
<keyword evidence="4 7" id="KW-0418">Kinase</keyword>
<evidence type="ECO:0000313" key="12">
    <source>
        <dbReference type="Proteomes" id="UP000595460"/>
    </source>
</evidence>
<feature type="binding site" evidence="7">
    <location>
        <position position="16"/>
    </location>
    <ligand>
        <name>ADP</name>
        <dbReference type="ChEBI" id="CHEBI:456216"/>
    </ligand>
</feature>
<dbReference type="InterPro" id="IPR018484">
    <property type="entry name" value="FGGY_N"/>
</dbReference>
<feature type="binding site" evidence="7">
    <location>
        <position position="14"/>
    </location>
    <ligand>
        <name>ATP</name>
        <dbReference type="ChEBI" id="CHEBI:30616"/>
    </ligand>
</feature>
<comment type="caution">
    <text evidence="7">Lacks conserved residue(s) required for the propagation of feature annotation.</text>
</comment>
<feature type="binding site" evidence="7">
    <location>
        <position position="12"/>
    </location>
    <ligand>
        <name>sn-glycerol 3-phosphate</name>
        <dbReference type="ChEBI" id="CHEBI:57597"/>
    </ligand>
</feature>
<feature type="binding site" evidence="7">
    <location>
        <position position="12"/>
    </location>
    <ligand>
        <name>ATP</name>
        <dbReference type="ChEBI" id="CHEBI:30616"/>
    </ligand>
</feature>
<evidence type="ECO:0000256" key="2">
    <source>
        <dbReference type="ARBA" id="ARBA00022679"/>
    </source>
</evidence>
<dbReference type="Pfam" id="PF02782">
    <property type="entry name" value="FGGY_C"/>
    <property type="match status" value="1"/>
</dbReference>
<dbReference type="GO" id="GO:0004370">
    <property type="term" value="F:glycerol kinase activity"/>
    <property type="evidence" value="ECO:0007669"/>
    <property type="project" value="UniProtKB-EC"/>
</dbReference>
<dbReference type="HAMAP" id="MF_00186">
    <property type="entry name" value="Glycerol_kin"/>
    <property type="match status" value="1"/>
</dbReference>
<evidence type="ECO:0000256" key="3">
    <source>
        <dbReference type="ARBA" id="ARBA00022741"/>
    </source>
</evidence>
<feature type="binding site" evidence="7">
    <location>
        <position position="83"/>
    </location>
    <ligand>
        <name>sn-glycerol 3-phosphate</name>
        <dbReference type="ChEBI" id="CHEBI:57597"/>
    </ligand>
</feature>
<evidence type="ECO:0000256" key="5">
    <source>
        <dbReference type="ARBA" id="ARBA00022798"/>
    </source>
</evidence>
<evidence type="ECO:0000256" key="4">
    <source>
        <dbReference type="ARBA" id="ARBA00022777"/>
    </source>
</evidence>
<dbReference type="InterPro" id="IPR043129">
    <property type="entry name" value="ATPase_NBD"/>
</dbReference>
<dbReference type="PROSITE" id="PS00445">
    <property type="entry name" value="FGGY_KINASES_2"/>
    <property type="match status" value="1"/>
</dbReference>
<dbReference type="InterPro" id="IPR005999">
    <property type="entry name" value="Glycerol_kin"/>
</dbReference>
<dbReference type="NCBIfam" id="NF000756">
    <property type="entry name" value="PRK00047.1"/>
    <property type="match status" value="1"/>
</dbReference>
<feature type="binding site" evidence="7">
    <location>
        <position position="13"/>
    </location>
    <ligand>
        <name>ATP</name>
        <dbReference type="ChEBI" id="CHEBI:30616"/>
    </ligand>
</feature>
<feature type="binding site" evidence="7">
    <location>
        <position position="243"/>
    </location>
    <ligand>
        <name>sn-glycerol 3-phosphate</name>
        <dbReference type="ChEBI" id="CHEBI:57597"/>
    </ligand>
</feature>
<dbReference type="Gene3D" id="3.30.420.40">
    <property type="match status" value="2"/>
</dbReference>
<comment type="activity regulation">
    <text evidence="7">Inhibited by fructose 1,6-bisphosphate (FBP).</text>
</comment>
<feature type="binding site" evidence="7">
    <location>
        <position position="265"/>
    </location>
    <ligand>
        <name>ATP</name>
        <dbReference type="ChEBI" id="CHEBI:30616"/>
    </ligand>
</feature>
<feature type="binding site" evidence="7">
    <location>
        <position position="243"/>
    </location>
    <ligand>
        <name>glycerol</name>
        <dbReference type="ChEBI" id="CHEBI:17754"/>
    </ligand>
</feature>
<evidence type="ECO:0000313" key="11">
    <source>
        <dbReference type="EMBL" id="QQR36189.1"/>
    </source>
</evidence>
<feature type="domain" description="Carbohydrate kinase FGGY N-terminal" evidence="9">
    <location>
        <begin position="4"/>
        <end position="250"/>
    </location>
</feature>
<dbReference type="SUPFAM" id="SSF53067">
    <property type="entry name" value="Actin-like ATPase domain"/>
    <property type="match status" value="2"/>
</dbReference>
<reference evidence="11 12" key="1">
    <citation type="submission" date="2021-01" db="EMBL/GenBank/DDBJ databases">
        <title>Genome seq and assembly of Devosia sp. G19.</title>
        <authorList>
            <person name="Chhetri G."/>
        </authorList>
    </citation>
    <scope>NUCLEOTIDE SEQUENCE [LARGE SCALE GENOMIC DNA]</scope>
    <source>
        <strain evidence="11 12">G19</strain>
    </source>
</reference>
<dbReference type="EC" id="2.7.1.30" evidence="7"/>